<dbReference type="EMBL" id="CDMC01000020">
    <property type="protein sequence ID" value="CEL10734.1"/>
    <property type="molecule type" value="Genomic_DNA"/>
</dbReference>
<name>A0A0U5GIU4_ASPCI</name>
<keyword evidence="2" id="KW-0812">Transmembrane</keyword>
<keyword evidence="4" id="KW-1185">Reference proteome</keyword>
<feature type="compositionally biased region" description="Low complexity" evidence="1">
    <location>
        <begin position="267"/>
        <end position="303"/>
    </location>
</feature>
<sequence length="338" mass="36107">MLMLFFPRDDYATPQTADQAPDNQGSSSKTTSIIIGVVVGGVAAIAITAGIMFFFIKKRKWDKIRQCEERLIDYQLATGHSSKLHSRSVTPEDHQQYLNMLAAQQQQQSSTTTTAYPYSPANVLSDPMNATAGQQGTGTVTGHRARGMSAPASTTLGQALSQGQGPSPEAPPPTYQSLHSRYDPSRYSQMSTRFSSSFDFPRSSTSTNGKSIPGVLPGHGHGQSSSLSFSPPESSTWYQQQQQQQGYAQYPQYQPAPAGSEGQWPLASTGMTTTTTTAASGTASGSRSGSSSGSRSNARSNTRFGRRSASESGIDGGETTRGPRRPRPVLSRLVTNFG</sequence>
<feature type="compositionally biased region" description="Polar residues" evidence="1">
    <location>
        <begin position="151"/>
        <end position="165"/>
    </location>
</feature>
<dbReference type="Proteomes" id="UP000054771">
    <property type="component" value="Unassembled WGS sequence"/>
</dbReference>
<dbReference type="AlphaFoldDB" id="A0A0U5GIU4"/>
<protein>
    <submittedName>
        <fullName evidence="3">Uncharacterized protein</fullName>
    </submittedName>
</protein>
<evidence type="ECO:0000313" key="4">
    <source>
        <dbReference type="Proteomes" id="UP000054771"/>
    </source>
</evidence>
<gene>
    <name evidence="3" type="ORF">ASPCAL13848</name>
</gene>
<feature type="region of interest" description="Disordered" evidence="1">
    <location>
        <begin position="104"/>
        <end position="181"/>
    </location>
</feature>
<dbReference type="OrthoDB" id="4509022at2759"/>
<feature type="compositionally biased region" description="Low complexity" evidence="1">
    <location>
        <begin position="130"/>
        <end position="142"/>
    </location>
</feature>
<evidence type="ECO:0000313" key="3">
    <source>
        <dbReference type="EMBL" id="CEL10734.1"/>
    </source>
</evidence>
<keyword evidence="2" id="KW-1133">Transmembrane helix</keyword>
<dbReference type="OMA" id="YSRQAQH"/>
<proteinExistence type="predicted"/>
<organism evidence="3 4">
    <name type="scientific">Aspergillus calidoustus</name>
    <dbReference type="NCBI Taxonomy" id="454130"/>
    <lineage>
        <taxon>Eukaryota</taxon>
        <taxon>Fungi</taxon>
        <taxon>Dikarya</taxon>
        <taxon>Ascomycota</taxon>
        <taxon>Pezizomycotina</taxon>
        <taxon>Eurotiomycetes</taxon>
        <taxon>Eurotiomycetidae</taxon>
        <taxon>Eurotiales</taxon>
        <taxon>Aspergillaceae</taxon>
        <taxon>Aspergillus</taxon>
        <taxon>Aspergillus subgen. Nidulantes</taxon>
    </lineage>
</organism>
<accession>A0A0U5GIU4</accession>
<feature type="transmembrane region" description="Helical" evidence="2">
    <location>
        <begin position="33"/>
        <end position="56"/>
    </location>
</feature>
<evidence type="ECO:0000256" key="2">
    <source>
        <dbReference type="SAM" id="Phobius"/>
    </source>
</evidence>
<evidence type="ECO:0000256" key="1">
    <source>
        <dbReference type="SAM" id="MobiDB-lite"/>
    </source>
</evidence>
<keyword evidence="2" id="KW-0472">Membrane</keyword>
<reference evidence="4" key="1">
    <citation type="journal article" date="2016" name="Genome Announc.">
        <title>Draft genome sequences of fungus Aspergillus calidoustus.</title>
        <authorList>
            <person name="Horn F."/>
            <person name="Linde J."/>
            <person name="Mattern D.J."/>
            <person name="Walther G."/>
            <person name="Guthke R."/>
            <person name="Scherlach K."/>
            <person name="Martin K."/>
            <person name="Brakhage A.A."/>
            <person name="Petzke L."/>
            <person name="Valiante V."/>
        </authorList>
    </citation>
    <scope>NUCLEOTIDE SEQUENCE [LARGE SCALE GENOMIC DNA]</scope>
    <source>
        <strain evidence="4">SF006504</strain>
    </source>
</reference>
<feature type="compositionally biased region" description="Low complexity" evidence="1">
    <location>
        <begin position="224"/>
        <end position="259"/>
    </location>
</feature>
<feature type="compositionally biased region" description="Low complexity" evidence="1">
    <location>
        <begin position="194"/>
        <end position="207"/>
    </location>
</feature>
<feature type="compositionally biased region" description="Low complexity" evidence="1">
    <location>
        <begin position="104"/>
        <end position="121"/>
    </location>
</feature>
<feature type="region of interest" description="Disordered" evidence="1">
    <location>
        <begin position="194"/>
        <end position="338"/>
    </location>
</feature>